<protein>
    <submittedName>
        <fullName evidence="1">Uncharacterized protein</fullName>
    </submittedName>
</protein>
<reference evidence="1 2" key="1">
    <citation type="submission" date="2019-03" db="EMBL/GenBank/DDBJ databases">
        <title>Draft genome sequence of Xylaria hypoxylon DSM 108379, a ubiquitous saprotrophic-parasitic fungi on hardwood.</title>
        <authorList>
            <person name="Buettner E."/>
            <person name="Leonhardt S."/>
            <person name="Gebauer A.M."/>
            <person name="Liers C."/>
            <person name="Hofrichter M."/>
            <person name="Kellner H."/>
        </authorList>
    </citation>
    <scope>NUCLEOTIDE SEQUENCE [LARGE SCALE GENOMIC DNA]</scope>
    <source>
        <strain evidence="1 2">DSM 108379</strain>
    </source>
</reference>
<evidence type="ECO:0000313" key="2">
    <source>
        <dbReference type="Proteomes" id="UP000297716"/>
    </source>
</evidence>
<organism evidence="1 2">
    <name type="scientific">Xylaria hypoxylon</name>
    <dbReference type="NCBI Taxonomy" id="37992"/>
    <lineage>
        <taxon>Eukaryota</taxon>
        <taxon>Fungi</taxon>
        <taxon>Dikarya</taxon>
        <taxon>Ascomycota</taxon>
        <taxon>Pezizomycotina</taxon>
        <taxon>Sordariomycetes</taxon>
        <taxon>Xylariomycetidae</taxon>
        <taxon>Xylariales</taxon>
        <taxon>Xylariaceae</taxon>
        <taxon>Xylaria</taxon>
    </lineage>
</organism>
<comment type="caution">
    <text evidence="1">The sequence shown here is derived from an EMBL/GenBank/DDBJ whole genome shotgun (WGS) entry which is preliminary data.</text>
</comment>
<evidence type="ECO:0000313" key="1">
    <source>
        <dbReference type="EMBL" id="TGJ78438.1"/>
    </source>
</evidence>
<keyword evidence="2" id="KW-1185">Reference proteome</keyword>
<dbReference type="EMBL" id="SKBN01000392">
    <property type="protein sequence ID" value="TGJ78438.1"/>
    <property type="molecule type" value="Genomic_DNA"/>
</dbReference>
<proteinExistence type="predicted"/>
<dbReference type="AlphaFoldDB" id="A0A4Z0YEY4"/>
<name>A0A4Z0YEY4_9PEZI</name>
<sequence length="104" mass="11755">MSGRKRVSPLANTVRSLGSAHPIFYRDQPNIQSIHCGVNDTIELIPDDDVGRLSAIAILEVCRTALSSLSCFYYKLLDMLDMLAKEQKHTQKHTQKNKQQARLD</sequence>
<accession>A0A4Z0YEY4</accession>
<dbReference type="Proteomes" id="UP000297716">
    <property type="component" value="Unassembled WGS sequence"/>
</dbReference>
<gene>
    <name evidence="1" type="ORF">E0Z10_g10333</name>
</gene>